<organism evidence="1 2">
    <name type="scientific">Aspergillus pseudocaelatus</name>
    <dbReference type="NCBI Taxonomy" id="1825620"/>
    <lineage>
        <taxon>Eukaryota</taxon>
        <taxon>Fungi</taxon>
        <taxon>Dikarya</taxon>
        <taxon>Ascomycota</taxon>
        <taxon>Pezizomycotina</taxon>
        <taxon>Eurotiomycetes</taxon>
        <taxon>Eurotiomycetidae</taxon>
        <taxon>Eurotiales</taxon>
        <taxon>Aspergillaceae</taxon>
        <taxon>Aspergillus</taxon>
        <taxon>Aspergillus subgen. Circumdati</taxon>
    </lineage>
</organism>
<protein>
    <submittedName>
        <fullName evidence="1">Uncharacterized protein</fullName>
    </submittedName>
</protein>
<accession>A0ABQ6WLY8</accession>
<dbReference type="EMBL" id="ML735730">
    <property type="protein sequence ID" value="KAE8418093.1"/>
    <property type="molecule type" value="Genomic_DNA"/>
</dbReference>
<evidence type="ECO:0000313" key="1">
    <source>
        <dbReference type="EMBL" id="KAE8418093.1"/>
    </source>
</evidence>
<keyword evidence="2" id="KW-1185">Reference proteome</keyword>
<dbReference type="Proteomes" id="UP000325395">
    <property type="component" value="Unassembled WGS sequence"/>
</dbReference>
<gene>
    <name evidence="1" type="ORF">BDV36DRAFT_254963</name>
</gene>
<sequence>MHLLIHPTIYLVRQPRSRSLKGARPKRNTRWNISRALRLVSWSMVGVFLSRSLRARQGMNRPVYWSAFSLTYPRILR</sequence>
<evidence type="ECO:0000313" key="2">
    <source>
        <dbReference type="Proteomes" id="UP000325395"/>
    </source>
</evidence>
<proteinExistence type="predicted"/>
<reference evidence="1 2" key="1">
    <citation type="submission" date="2019-04" db="EMBL/GenBank/DDBJ databases">
        <authorList>
            <consortium name="DOE Joint Genome Institute"/>
            <person name="Mondo S."/>
            <person name="Kjaerbolling I."/>
            <person name="Vesth T."/>
            <person name="Frisvad J.C."/>
            <person name="Nybo J.L."/>
            <person name="Theobald S."/>
            <person name="Kildgaard S."/>
            <person name="Isbrandt T."/>
            <person name="Kuo A."/>
            <person name="Sato A."/>
            <person name="Lyhne E.K."/>
            <person name="Kogle M.E."/>
            <person name="Wiebenga A."/>
            <person name="Kun R.S."/>
            <person name="Lubbers R.J."/>
            <person name="Makela M.R."/>
            <person name="Barry K."/>
            <person name="Chovatia M."/>
            <person name="Clum A."/>
            <person name="Daum C."/>
            <person name="Haridas S."/>
            <person name="He G."/>
            <person name="LaButti K."/>
            <person name="Lipzen A."/>
            <person name="Riley R."/>
            <person name="Salamov A."/>
            <person name="Simmons B.A."/>
            <person name="Magnuson J.K."/>
            <person name="Henrissat B."/>
            <person name="Mortensen U.H."/>
            <person name="Larsen T.O."/>
            <person name="Devries R.P."/>
            <person name="Grigoriev I.V."/>
            <person name="Machida M."/>
            <person name="Baker S.E."/>
            <person name="Andersen M.R."/>
            <person name="Cantor M.N."/>
            <person name="Hua S.X."/>
        </authorList>
    </citation>
    <scope>NUCLEOTIDE SEQUENCE [LARGE SCALE GENOMIC DNA]</scope>
    <source>
        <strain evidence="1 2">CBS 117616</strain>
    </source>
</reference>
<name>A0ABQ6WLY8_9EURO</name>